<accession>A0A067LL75</accession>
<feature type="domain" description="PGG" evidence="2">
    <location>
        <begin position="432"/>
        <end position="544"/>
    </location>
</feature>
<proteinExistence type="predicted"/>
<dbReference type="Gene3D" id="1.25.40.20">
    <property type="entry name" value="Ankyrin repeat-containing domain"/>
    <property type="match status" value="1"/>
</dbReference>
<dbReference type="SUPFAM" id="SSF48403">
    <property type="entry name" value="Ankyrin repeat"/>
    <property type="match status" value="1"/>
</dbReference>
<dbReference type="STRING" id="180498.A0A067LL75"/>
<dbReference type="AlphaFoldDB" id="A0A067LL75"/>
<feature type="transmembrane region" description="Helical" evidence="1">
    <location>
        <begin position="437"/>
        <end position="460"/>
    </location>
</feature>
<reference evidence="3 4" key="1">
    <citation type="journal article" date="2014" name="PLoS ONE">
        <title>Global Analysis of Gene Expression Profiles in Physic Nut (Jatropha curcas L.) Seedlings Exposed to Salt Stress.</title>
        <authorList>
            <person name="Zhang L."/>
            <person name="Zhang C."/>
            <person name="Wu P."/>
            <person name="Chen Y."/>
            <person name="Li M."/>
            <person name="Jiang H."/>
            <person name="Wu G."/>
        </authorList>
    </citation>
    <scope>NUCLEOTIDE SEQUENCE [LARGE SCALE GENOMIC DNA]</scope>
    <source>
        <strain evidence="4">cv. GZQX0401</strain>
        <tissue evidence="3">Young leaves</tissue>
    </source>
</reference>
<dbReference type="Pfam" id="PF12796">
    <property type="entry name" value="Ank_2"/>
    <property type="match status" value="1"/>
</dbReference>
<evidence type="ECO:0000256" key="1">
    <source>
        <dbReference type="SAM" id="Phobius"/>
    </source>
</evidence>
<evidence type="ECO:0000313" key="4">
    <source>
        <dbReference type="Proteomes" id="UP000027138"/>
    </source>
</evidence>
<evidence type="ECO:0000313" key="3">
    <source>
        <dbReference type="EMBL" id="KDP45109.1"/>
    </source>
</evidence>
<name>A0A067LL75_JATCU</name>
<sequence>MHEKEEVADEGEDQYESFLPLCKAIEKGDLNIVTKFLEAHPDAINKKIALGGLTALHLATISGKVNIAEELINLMSIEGLEILDDDGNTALCFAAGTGSMRIVDLLLTKNNKLVTIPVSVSLPVKIACQKGFKELTWFLYSKTPFELLLPANGTLGAELLRASFFSKMFDFSLDLIQRCPRLAVTRTIHKTTPLIELSNMPELFPSSNRLSFWKLRIYSGIQVQLPVFPTDVRITIEQNDKMNQGNILLRGLKQIYDLKLTHIYALQVIRCIFEGNSITKHQDIIEKGIDEALFTATEKGIVEIVIEILKANPSIITTPNIKLRGIIACAIEYRQEKVFSIIYAVGKWKGLLINSPDEDRNSSLHMAGMLAPAHRLAHISSPALQMQRELQWYKEVESIVDPALKQYVNKEKYNPSQLFTKSHKELKEEGEKWMKGIATSSTVVGALIITIMFTTAFTVPGGNFQDTGFPIFLHKKAFKVFIVADAISLFASSTSVLMFLGVLTSRYAEEDFLESLPRKMIMGLSTLFFCIAAMMISFCATLIIMLDGDLKLIIPIILLASIPVTVFIFLQFPLLVEIFVSTYRPRLFDRKMKYWY</sequence>
<dbReference type="InterPro" id="IPR026961">
    <property type="entry name" value="PGG_dom"/>
</dbReference>
<keyword evidence="4" id="KW-1185">Reference proteome</keyword>
<dbReference type="PANTHER" id="PTHR24177">
    <property type="entry name" value="CASKIN"/>
    <property type="match status" value="1"/>
</dbReference>
<organism evidence="3 4">
    <name type="scientific">Jatropha curcas</name>
    <name type="common">Barbados nut</name>
    <dbReference type="NCBI Taxonomy" id="180498"/>
    <lineage>
        <taxon>Eukaryota</taxon>
        <taxon>Viridiplantae</taxon>
        <taxon>Streptophyta</taxon>
        <taxon>Embryophyta</taxon>
        <taxon>Tracheophyta</taxon>
        <taxon>Spermatophyta</taxon>
        <taxon>Magnoliopsida</taxon>
        <taxon>eudicotyledons</taxon>
        <taxon>Gunneridae</taxon>
        <taxon>Pentapetalae</taxon>
        <taxon>rosids</taxon>
        <taxon>fabids</taxon>
        <taxon>Malpighiales</taxon>
        <taxon>Euphorbiaceae</taxon>
        <taxon>Crotonoideae</taxon>
        <taxon>Jatropheae</taxon>
        <taxon>Jatropha</taxon>
    </lineage>
</organism>
<feature type="transmembrane region" description="Helical" evidence="1">
    <location>
        <begin position="524"/>
        <end position="546"/>
    </location>
</feature>
<keyword evidence="1" id="KW-0812">Transmembrane</keyword>
<dbReference type="Pfam" id="PF13962">
    <property type="entry name" value="PGG"/>
    <property type="match status" value="1"/>
</dbReference>
<keyword evidence="1" id="KW-0472">Membrane</keyword>
<dbReference type="InterPro" id="IPR002110">
    <property type="entry name" value="Ankyrin_rpt"/>
</dbReference>
<dbReference type="OrthoDB" id="1652385at2759"/>
<gene>
    <name evidence="3" type="ORF">JCGZ_18551</name>
</gene>
<dbReference type="EMBL" id="KK914238">
    <property type="protein sequence ID" value="KDP45109.1"/>
    <property type="molecule type" value="Genomic_DNA"/>
</dbReference>
<keyword evidence="1" id="KW-1133">Transmembrane helix</keyword>
<dbReference type="PANTHER" id="PTHR24177:SF329">
    <property type="entry name" value="ANKYRIN REPEAT PROTEIN"/>
    <property type="match status" value="1"/>
</dbReference>
<feature type="transmembrane region" description="Helical" evidence="1">
    <location>
        <begin position="480"/>
        <end position="503"/>
    </location>
</feature>
<dbReference type="Proteomes" id="UP000027138">
    <property type="component" value="Unassembled WGS sequence"/>
</dbReference>
<feature type="transmembrane region" description="Helical" evidence="1">
    <location>
        <begin position="552"/>
        <end position="583"/>
    </location>
</feature>
<evidence type="ECO:0000259" key="2">
    <source>
        <dbReference type="Pfam" id="PF13962"/>
    </source>
</evidence>
<dbReference type="InterPro" id="IPR036770">
    <property type="entry name" value="Ankyrin_rpt-contain_sf"/>
</dbReference>
<dbReference type="SMART" id="SM00248">
    <property type="entry name" value="ANK"/>
    <property type="match status" value="3"/>
</dbReference>
<dbReference type="GO" id="GO:0016020">
    <property type="term" value="C:membrane"/>
    <property type="evidence" value="ECO:0007669"/>
    <property type="project" value="TreeGrafter"/>
</dbReference>
<protein>
    <recommendedName>
        <fullName evidence="2">PGG domain-containing protein</fullName>
    </recommendedName>
</protein>